<dbReference type="InterPro" id="IPR010606">
    <property type="entry name" value="Mib_Herc2"/>
</dbReference>
<dbReference type="InterPro" id="IPR037252">
    <property type="entry name" value="Mib_Herc2_sf"/>
</dbReference>
<evidence type="ECO:0000256" key="9">
    <source>
        <dbReference type="ARBA" id="ARBA00022771"/>
    </source>
</evidence>
<comment type="pathway">
    <text evidence="3">Protein modification; protein ubiquitination.</text>
</comment>
<dbReference type="InterPro" id="IPR002110">
    <property type="entry name" value="Ankyrin_rpt"/>
</dbReference>
<feature type="domain" description="ZZ-type" evidence="14">
    <location>
        <begin position="78"/>
        <end position="130"/>
    </location>
</feature>
<dbReference type="PROSITE" id="PS50135">
    <property type="entry name" value="ZF_ZZ_2"/>
    <property type="match status" value="1"/>
</dbReference>
<dbReference type="GO" id="GO:0005737">
    <property type="term" value="C:cytoplasm"/>
    <property type="evidence" value="ECO:0007669"/>
    <property type="project" value="UniProtKB-SubCell"/>
</dbReference>
<evidence type="ECO:0000256" key="7">
    <source>
        <dbReference type="ARBA" id="ARBA00022723"/>
    </source>
</evidence>
<dbReference type="InterPro" id="IPR000433">
    <property type="entry name" value="Znf_ZZ"/>
</dbReference>
<dbReference type="GO" id="GO:0008270">
    <property type="term" value="F:zinc ion binding"/>
    <property type="evidence" value="ECO:0007669"/>
    <property type="project" value="UniProtKB-KW"/>
</dbReference>
<evidence type="ECO:0000256" key="8">
    <source>
        <dbReference type="ARBA" id="ARBA00022737"/>
    </source>
</evidence>
<keyword evidence="5" id="KW-0963">Cytoplasm</keyword>
<proteinExistence type="predicted"/>
<dbReference type="SUPFAM" id="SSF57850">
    <property type="entry name" value="RING/U-box"/>
    <property type="match status" value="1"/>
</dbReference>
<dbReference type="PANTHER" id="PTHR24202:SF4">
    <property type="entry name" value="E3 UBIQUITIN-PROTEIN LIGASE MIB2-RELATED"/>
    <property type="match status" value="1"/>
</dbReference>
<dbReference type="InterPro" id="IPR040847">
    <property type="entry name" value="SH3_15"/>
</dbReference>
<dbReference type="PROSITE" id="PS50088">
    <property type="entry name" value="ANK_REPEAT"/>
    <property type="match status" value="1"/>
</dbReference>
<dbReference type="EC" id="2.3.2.27" evidence="4"/>
<dbReference type="Pfam" id="PF12796">
    <property type="entry name" value="Ank_2"/>
    <property type="match status" value="1"/>
</dbReference>
<dbReference type="InterPro" id="IPR036770">
    <property type="entry name" value="Ankyrin_rpt-contain_sf"/>
</dbReference>
<name>A0ABD0J6H3_9CAEN</name>
<dbReference type="SUPFAM" id="SSF48403">
    <property type="entry name" value="Ankyrin repeat"/>
    <property type="match status" value="1"/>
</dbReference>
<sequence>MALKTGIRVVRGPNWSHGNEDGGDGHLGTVISIPGRGPHHGKVTVVWDSVGEEKTYFAGRDEKLEVRIYDIAPIGIQHKSVTCDACKTEGITGIRWKCVVCTDYDLCNPCYHADRHDRAHAFMRYVTDDCRVVRVPPRNASVRKEVYGLVKGADVVRGLHWTFGNQDGGAGKVGKITEVGTFSGGYYRGGVRVRWPENPDRLLGYKVGAEGKVDLIAKSKTSGGSYYPEHLPLLGSMLPQDLCCPRIYAAPGSMLPQDLCCPRIYVAPGSMLPRDLCCPGIYVAPGSMLPQDLCCPRIYAAPGSMLPQDLCCPRIYAAPGSMLPQDLYVVNPHNVHLKRGDKVKVDVDMETFRKLQKEHQSGWNDGMKQCTQEIGTVVAIPHPTVMRVQYEDARIWSVVRAVLTRMGTFRKGDSVKIIDSYNAAVELQVGHGGWNERMEDALGKMGTIVDIDGDGDLRVDVNGYRWLVSPVSCTVHYDPNSKDRKPTAVDIAPEQSKAMSIRVNMPNMLSKVSSDSVRDYLQAADQGDIDKVKAFVASNKDRINVRMEGHTALHIACHKGHMDIVSHLLASGADKNAQDDDGDTPLHYAVDG</sequence>
<dbReference type="PANTHER" id="PTHR24202">
    <property type="entry name" value="E3 UBIQUITIN-PROTEIN LIGASE MIB2"/>
    <property type="match status" value="1"/>
</dbReference>
<keyword evidence="10" id="KW-0833">Ubl conjugation pathway</keyword>
<evidence type="ECO:0000256" key="3">
    <source>
        <dbReference type="ARBA" id="ARBA00004906"/>
    </source>
</evidence>
<evidence type="ECO:0000256" key="12">
    <source>
        <dbReference type="PROSITE-ProRule" id="PRU00023"/>
    </source>
</evidence>
<comment type="subcellular location">
    <subcellularLocation>
        <location evidence="2">Cytoplasm</location>
    </subcellularLocation>
</comment>
<keyword evidence="6" id="KW-0808">Transferase</keyword>
<dbReference type="Gene3D" id="3.30.60.90">
    <property type="match status" value="1"/>
</dbReference>
<dbReference type="Pfam" id="PF00569">
    <property type="entry name" value="ZZ"/>
    <property type="match status" value="1"/>
</dbReference>
<evidence type="ECO:0000256" key="2">
    <source>
        <dbReference type="ARBA" id="ARBA00004496"/>
    </source>
</evidence>
<dbReference type="SUPFAM" id="SSF159034">
    <property type="entry name" value="Mib/herc2 domain-like"/>
    <property type="match status" value="2"/>
</dbReference>
<feature type="domain" description="MIB/HERC2" evidence="15">
    <location>
        <begin position="1"/>
        <end position="72"/>
    </location>
</feature>
<evidence type="ECO:0000256" key="6">
    <source>
        <dbReference type="ARBA" id="ARBA00022679"/>
    </source>
</evidence>
<evidence type="ECO:0000256" key="10">
    <source>
        <dbReference type="ARBA" id="ARBA00022786"/>
    </source>
</evidence>
<feature type="domain" description="MIB/HERC2" evidence="15">
    <location>
        <begin position="141"/>
        <end position="221"/>
    </location>
</feature>
<evidence type="ECO:0000259" key="14">
    <source>
        <dbReference type="PROSITE" id="PS50135"/>
    </source>
</evidence>
<keyword evidence="9 13" id="KW-0863">Zinc-finger</keyword>
<evidence type="ECO:0000256" key="11">
    <source>
        <dbReference type="ARBA" id="ARBA00022833"/>
    </source>
</evidence>
<keyword evidence="7" id="KW-0479">Metal-binding</keyword>
<evidence type="ECO:0000259" key="15">
    <source>
        <dbReference type="PROSITE" id="PS51416"/>
    </source>
</evidence>
<keyword evidence="8" id="KW-0677">Repeat</keyword>
<organism evidence="16 17">
    <name type="scientific">Batillaria attramentaria</name>
    <dbReference type="NCBI Taxonomy" id="370345"/>
    <lineage>
        <taxon>Eukaryota</taxon>
        <taxon>Metazoa</taxon>
        <taxon>Spiralia</taxon>
        <taxon>Lophotrochozoa</taxon>
        <taxon>Mollusca</taxon>
        <taxon>Gastropoda</taxon>
        <taxon>Caenogastropoda</taxon>
        <taxon>Sorbeoconcha</taxon>
        <taxon>Cerithioidea</taxon>
        <taxon>Batillariidae</taxon>
        <taxon>Batillaria</taxon>
    </lineage>
</organism>
<dbReference type="Pfam" id="PF06701">
    <property type="entry name" value="MIB_HERC2"/>
    <property type="match status" value="2"/>
</dbReference>
<dbReference type="Proteomes" id="UP001519460">
    <property type="component" value="Unassembled WGS sequence"/>
</dbReference>
<dbReference type="PROSITE" id="PS51416">
    <property type="entry name" value="MIB_HERC2"/>
    <property type="match status" value="2"/>
</dbReference>
<keyword evidence="12" id="KW-0040">ANK repeat</keyword>
<evidence type="ECO:0000256" key="1">
    <source>
        <dbReference type="ARBA" id="ARBA00000900"/>
    </source>
</evidence>
<dbReference type="SMART" id="SM00248">
    <property type="entry name" value="ANK"/>
    <property type="match status" value="1"/>
</dbReference>
<evidence type="ECO:0000256" key="5">
    <source>
        <dbReference type="ARBA" id="ARBA00022490"/>
    </source>
</evidence>
<dbReference type="InterPro" id="IPR043145">
    <property type="entry name" value="Znf_ZZ_sf"/>
</dbReference>
<keyword evidence="11" id="KW-0862">Zinc</keyword>
<protein>
    <recommendedName>
        <fullName evidence="4">RING-type E3 ubiquitin transferase</fullName>
        <ecNumber evidence="4">2.3.2.27</ecNumber>
    </recommendedName>
</protein>
<feature type="non-terminal residue" evidence="16">
    <location>
        <position position="592"/>
    </location>
</feature>
<reference evidence="16 17" key="1">
    <citation type="journal article" date="2023" name="Sci. Data">
        <title>Genome assembly of the Korean intertidal mud-creeper Batillaria attramentaria.</title>
        <authorList>
            <person name="Patra A.K."/>
            <person name="Ho P.T."/>
            <person name="Jun S."/>
            <person name="Lee S.J."/>
            <person name="Kim Y."/>
            <person name="Won Y.J."/>
        </authorList>
    </citation>
    <scope>NUCLEOTIDE SEQUENCE [LARGE SCALE GENOMIC DNA]</scope>
    <source>
        <strain evidence="16">Wonlab-2016</strain>
    </source>
</reference>
<comment type="caution">
    <text evidence="16">The sequence shown here is derived from an EMBL/GenBank/DDBJ whole genome shotgun (WGS) entry which is preliminary data.</text>
</comment>
<evidence type="ECO:0000256" key="4">
    <source>
        <dbReference type="ARBA" id="ARBA00012483"/>
    </source>
</evidence>
<dbReference type="PROSITE" id="PS50297">
    <property type="entry name" value="ANK_REP_REGION"/>
    <property type="match status" value="1"/>
</dbReference>
<evidence type="ECO:0000313" key="16">
    <source>
        <dbReference type="EMBL" id="KAK7463199.1"/>
    </source>
</evidence>
<dbReference type="AlphaFoldDB" id="A0ABD0J6H3"/>
<dbReference type="EMBL" id="JACVVK020000608">
    <property type="protein sequence ID" value="KAK7463199.1"/>
    <property type="molecule type" value="Genomic_DNA"/>
</dbReference>
<gene>
    <name evidence="16" type="ORF">BaRGS_00038258</name>
</gene>
<dbReference type="SMART" id="SM00291">
    <property type="entry name" value="ZnF_ZZ"/>
    <property type="match status" value="1"/>
</dbReference>
<comment type="catalytic activity">
    <reaction evidence="1">
        <text>S-ubiquitinyl-[E2 ubiquitin-conjugating enzyme]-L-cysteine + [acceptor protein]-L-lysine = [E2 ubiquitin-conjugating enzyme]-L-cysteine + N(6)-ubiquitinyl-[acceptor protein]-L-lysine.</text>
        <dbReference type="EC" id="2.3.2.27"/>
    </reaction>
</comment>
<dbReference type="GO" id="GO:0061630">
    <property type="term" value="F:ubiquitin protein ligase activity"/>
    <property type="evidence" value="ECO:0007669"/>
    <property type="project" value="UniProtKB-EC"/>
</dbReference>
<dbReference type="Gene3D" id="1.25.40.20">
    <property type="entry name" value="Ankyrin repeat-containing domain"/>
    <property type="match status" value="1"/>
</dbReference>
<feature type="repeat" description="ANK" evidence="12">
    <location>
        <begin position="548"/>
        <end position="580"/>
    </location>
</feature>
<evidence type="ECO:0000313" key="17">
    <source>
        <dbReference type="Proteomes" id="UP001519460"/>
    </source>
</evidence>
<evidence type="ECO:0000256" key="13">
    <source>
        <dbReference type="PROSITE-ProRule" id="PRU00228"/>
    </source>
</evidence>
<accession>A0ABD0J6H3</accession>
<keyword evidence="17" id="KW-1185">Reference proteome</keyword>
<dbReference type="Pfam" id="PF18346">
    <property type="entry name" value="SH3_15"/>
    <property type="match status" value="2"/>
</dbReference>
<dbReference type="PROSITE" id="PS01357">
    <property type="entry name" value="ZF_ZZ_1"/>
    <property type="match status" value="1"/>
</dbReference>
<dbReference type="FunFam" id="3.30.60.90:FF:000004">
    <property type="entry name" value="Putative E3 ubiquitin-protein ligase MIB2"/>
    <property type="match status" value="1"/>
</dbReference>
<dbReference type="Gene3D" id="2.30.30.40">
    <property type="entry name" value="SH3 Domains"/>
    <property type="match status" value="2"/>
</dbReference>